<feature type="domain" description="Nitroreductase" evidence="4">
    <location>
        <begin position="244"/>
        <end position="330"/>
    </location>
</feature>
<name>A0ABQ4PQF6_9GAMM</name>
<dbReference type="Proteomes" id="UP000887104">
    <property type="component" value="Unassembled WGS sequence"/>
</dbReference>
<dbReference type="Gene3D" id="3.40.109.10">
    <property type="entry name" value="NADH Oxidase"/>
    <property type="match status" value="1"/>
</dbReference>
<gene>
    <name evidence="5" type="ORF">TUM4438_40660</name>
</gene>
<dbReference type="SUPFAM" id="SSF55469">
    <property type="entry name" value="FMN-dependent nitroreductase-like"/>
    <property type="match status" value="1"/>
</dbReference>
<evidence type="ECO:0000256" key="2">
    <source>
        <dbReference type="ARBA" id="ARBA00023002"/>
    </source>
</evidence>
<dbReference type="PANTHER" id="PTHR43673:SF10">
    <property type="entry name" value="NADH DEHYDROGENASE_NAD(P)H NITROREDUCTASE XCC3605-RELATED"/>
    <property type="match status" value="1"/>
</dbReference>
<dbReference type="Pfam" id="PF00881">
    <property type="entry name" value="Nitroreductase"/>
    <property type="match status" value="2"/>
</dbReference>
<dbReference type="CDD" id="cd02062">
    <property type="entry name" value="Nitro_FMN_reductase"/>
    <property type="match status" value="1"/>
</dbReference>
<organism evidence="5 6">
    <name type="scientific">Shewanella sairae</name>
    <dbReference type="NCBI Taxonomy" id="190310"/>
    <lineage>
        <taxon>Bacteria</taxon>
        <taxon>Pseudomonadati</taxon>
        <taxon>Pseudomonadota</taxon>
        <taxon>Gammaproteobacteria</taxon>
        <taxon>Alteromonadales</taxon>
        <taxon>Shewanellaceae</taxon>
        <taxon>Shewanella</taxon>
    </lineage>
</organism>
<keyword evidence="2" id="KW-0560">Oxidoreductase</keyword>
<comment type="similarity">
    <text evidence="1">Belongs to the nitroreductase family.</text>
</comment>
<accession>A0ABQ4PQF6</accession>
<reference evidence="5" key="1">
    <citation type="submission" date="2021-05" db="EMBL/GenBank/DDBJ databases">
        <title>Molecular characterization for Shewanella algae harboring chromosomal blaOXA-55-like strains isolated from clinical and environment sample.</title>
        <authorList>
            <person name="Ohama Y."/>
            <person name="Aoki K."/>
            <person name="Harada S."/>
            <person name="Moriya K."/>
            <person name="Ishii Y."/>
            <person name="Tateda K."/>
        </authorList>
    </citation>
    <scope>NUCLEOTIDE SEQUENCE</scope>
    <source>
        <strain evidence="5">JCM 11563</strain>
    </source>
</reference>
<feature type="domain" description="Nitroreductase" evidence="4">
    <location>
        <begin position="187"/>
        <end position="241"/>
    </location>
</feature>
<keyword evidence="3" id="KW-1133">Transmembrane helix</keyword>
<evidence type="ECO:0000313" key="6">
    <source>
        <dbReference type="Proteomes" id="UP000887104"/>
    </source>
</evidence>
<protein>
    <recommendedName>
        <fullName evidence="4">Nitroreductase domain-containing protein</fullName>
    </recommendedName>
</protein>
<keyword evidence="6" id="KW-1185">Reference proteome</keyword>
<dbReference type="InterPro" id="IPR000415">
    <property type="entry name" value="Nitroreductase-like"/>
</dbReference>
<keyword evidence="3" id="KW-0812">Transmembrane</keyword>
<proteinExistence type="inferred from homology"/>
<evidence type="ECO:0000256" key="3">
    <source>
        <dbReference type="SAM" id="Phobius"/>
    </source>
</evidence>
<evidence type="ECO:0000256" key="1">
    <source>
        <dbReference type="ARBA" id="ARBA00007118"/>
    </source>
</evidence>
<dbReference type="PANTHER" id="PTHR43673">
    <property type="entry name" value="NAD(P)H NITROREDUCTASE YDGI-RELATED"/>
    <property type="match status" value="1"/>
</dbReference>
<keyword evidence="3" id="KW-0472">Membrane</keyword>
<evidence type="ECO:0000259" key="4">
    <source>
        <dbReference type="Pfam" id="PF00881"/>
    </source>
</evidence>
<dbReference type="InterPro" id="IPR029479">
    <property type="entry name" value="Nitroreductase"/>
</dbReference>
<sequence>MKKIILKLIPASAKHSLKLWLESLKMAFLALFAWNGFFASVFYCFFSREFYREHKAVMQGRLAYHKSLVAVGQSSILLRRNIHRLEKGLIMRPRRDVFADGYILETVDSYIKVHNASDACSNELSWATDVLTEYFTIVGKGPRIDKARAQFAAVQNKLASQGCLPYTHSQLPDCPIDYDGLMTLFTRRRSVRWYQDKPVDMALIRKAVQAATLAPSACNRQPYEFHVVSDTDKVVNVAKCAMGTVGFAENLPCIIAVVANLDAYPAERDRHVIYIDSSLATMQLMLACETLGLSTCAINWPDIEQNERALAKELALDYHQRPIMLLAVGYADPEGGIPFSQKKSDQLLVKEVKS</sequence>
<comment type="caution">
    <text evidence="5">The sequence shown here is derived from an EMBL/GenBank/DDBJ whole genome shotgun (WGS) entry which is preliminary data.</text>
</comment>
<feature type="transmembrane region" description="Helical" evidence="3">
    <location>
        <begin position="26"/>
        <end position="46"/>
    </location>
</feature>
<evidence type="ECO:0000313" key="5">
    <source>
        <dbReference type="EMBL" id="GIU51352.1"/>
    </source>
</evidence>
<dbReference type="RefSeq" id="WP_246616262.1">
    <property type="nucleotide sequence ID" value="NZ_BPEY01000113.1"/>
</dbReference>
<dbReference type="EMBL" id="BPEY01000113">
    <property type="protein sequence ID" value="GIU51352.1"/>
    <property type="molecule type" value="Genomic_DNA"/>
</dbReference>